<dbReference type="EMBL" id="JAVLSF010000045">
    <property type="protein sequence ID" value="MDR9777505.1"/>
    <property type="molecule type" value="Genomic_DNA"/>
</dbReference>
<comment type="caution">
    <text evidence="3">The sequence shown here is derived from an EMBL/GenBank/DDBJ whole genome shotgun (WGS) entry which is preliminary data.</text>
</comment>
<proteinExistence type="predicted"/>
<feature type="compositionally biased region" description="Polar residues" evidence="1">
    <location>
        <begin position="44"/>
        <end position="53"/>
    </location>
</feature>
<keyword evidence="2" id="KW-0472">Membrane</keyword>
<name>A0AAJ2H0Z7_9HYPH</name>
<evidence type="ECO:0000256" key="2">
    <source>
        <dbReference type="SAM" id="Phobius"/>
    </source>
</evidence>
<protein>
    <submittedName>
        <fullName evidence="3">Uncharacterized protein</fullName>
    </submittedName>
</protein>
<gene>
    <name evidence="3" type="ORF">RJJ65_33725</name>
</gene>
<evidence type="ECO:0000256" key="1">
    <source>
        <dbReference type="SAM" id="MobiDB-lite"/>
    </source>
</evidence>
<sequence length="53" mass="5302">MIHSEEKSVGLAVPPIAIPIAGILAMLAATDGGESRAGGHVSVPQPQQQGTGR</sequence>
<organism evidence="3 4">
    <name type="scientific">Rhizobium hidalgonense</name>
    <dbReference type="NCBI Taxonomy" id="1538159"/>
    <lineage>
        <taxon>Bacteria</taxon>
        <taxon>Pseudomonadati</taxon>
        <taxon>Pseudomonadota</taxon>
        <taxon>Alphaproteobacteria</taxon>
        <taxon>Hyphomicrobiales</taxon>
        <taxon>Rhizobiaceae</taxon>
        <taxon>Rhizobium/Agrobacterium group</taxon>
        <taxon>Rhizobium</taxon>
    </lineage>
</organism>
<accession>A0AAJ2H0Z7</accession>
<feature type="region of interest" description="Disordered" evidence="1">
    <location>
        <begin position="33"/>
        <end position="53"/>
    </location>
</feature>
<feature type="transmembrane region" description="Helical" evidence="2">
    <location>
        <begin position="12"/>
        <end position="30"/>
    </location>
</feature>
<evidence type="ECO:0000313" key="4">
    <source>
        <dbReference type="Proteomes" id="UP001268610"/>
    </source>
</evidence>
<keyword evidence="2" id="KW-0812">Transmembrane</keyword>
<dbReference type="AlphaFoldDB" id="A0AAJ2H0Z7"/>
<keyword evidence="2" id="KW-1133">Transmembrane helix</keyword>
<evidence type="ECO:0000313" key="3">
    <source>
        <dbReference type="EMBL" id="MDR9777505.1"/>
    </source>
</evidence>
<dbReference type="RefSeq" id="WP_164895965.1">
    <property type="nucleotide sequence ID" value="NZ_CP054027.1"/>
</dbReference>
<dbReference type="Proteomes" id="UP001268610">
    <property type="component" value="Unassembled WGS sequence"/>
</dbReference>
<reference evidence="3" key="1">
    <citation type="submission" date="2023-04" db="EMBL/GenBank/DDBJ databases">
        <title>Genomic characterization of faba bean (Vicia faba) microsymbionts in Mexican soils.</title>
        <authorList>
            <person name="Rivera Orduna F.N."/>
            <person name="Guevara-Luna J."/>
            <person name="Yan J."/>
            <person name="Arroyo-Herrera I."/>
            <person name="Li Y."/>
            <person name="Vasquez-Murrieta M.S."/>
            <person name="Wang E.T."/>
        </authorList>
    </citation>
    <scope>NUCLEOTIDE SEQUENCE</scope>
    <source>
        <strain evidence="3">CH26</strain>
    </source>
</reference>